<protein>
    <recommendedName>
        <fullName evidence="12">Oleosin</fullName>
    </recommendedName>
</protein>
<dbReference type="Proteomes" id="UP000886885">
    <property type="component" value="Chromosome 3A"/>
</dbReference>
<dbReference type="GO" id="GO:0009791">
    <property type="term" value="P:post-embryonic development"/>
    <property type="evidence" value="ECO:0007669"/>
    <property type="project" value="UniProtKB-ARBA"/>
</dbReference>
<evidence type="ECO:0000256" key="9">
    <source>
        <dbReference type="SAM" id="Phobius"/>
    </source>
</evidence>
<dbReference type="GO" id="GO:0048608">
    <property type="term" value="P:reproductive structure development"/>
    <property type="evidence" value="ECO:0007669"/>
    <property type="project" value="UniProtKB-ARBA"/>
</dbReference>
<dbReference type="GO" id="GO:0005576">
    <property type="term" value="C:extracellular region"/>
    <property type="evidence" value="ECO:0007669"/>
    <property type="project" value="TreeGrafter"/>
</dbReference>
<dbReference type="PANTHER" id="PTHR33203">
    <property type="entry name" value="OLEOSIN"/>
    <property type="match status" value="1"/>
</dbReference>
<dbReference type="AlphaFoldDB" id="A0A8X8A9K4"/>
<keyword evidence="11" id="KW-1185">Reference proteome</keyword>
<reference evidence="10" key="1">
    <citation type="journal article" date="2020" name="bioRxiv">
        <title>Hybrid origin of Populus tomentosa Carr. identified through genome sequencing and phylogenomic analysis.</title>
        <authorList>
            <person name="An X."/>
            <person name="Gao K."/>
            <person name="Chen Z."/>
            <person name="Li J."/>
            <person name="Yang X."/>
            <person name="Yang X."/>
            <person name="Zhou J."/>
            <person name="Guo T."/>
            <person name="Zhao T."/>
            <person name="Huang S."/>
            <person name="Miao D."/>
            <person name="Khan W.U."/>
            <person name="Rao P."/>
            <person name="Ye M."/>
            <person name="Lei B."/>
            <person name="Liao W."/>
            <person name="Wang J."/>
            <person name="Ji L."/>
            <person name="Li Y."/>
            <person name="Guo B."/>
            <person name="Mustafa N.S."/>
            <person name="Li S."/>
            <person name="Yun Q."/>
            <person name="Keller S.R."/>
            <person name="Mao J."/>
            <person name="Zhang R."/>
            <person name="Strauss S.H."/>
        </authorList>
    </citation>
    <scope>NUCLEOTIDE SEQUENCE</scope>
    <source>
        <strain evidence="10">GM15</strain>
        <tissue evidence="10">Leaf</tissue>
    </source>
</reference>
<feature type="transmembrane region" description="Helical" evidence="9">
    <location>
        <begin position="135"/>
        <end position="159"/>
    </location>
</feature>
<evidence type="ECO:0000256" key="7">
    <source>
        <dbReference type="ARBA" id="ARBA00022989"/>
    </source>
</evidence>
<keyword evidence="8 9" id="KW-0472">Membrane</keyword>
<dbReference type="GO" id="GO:0016020">
    <property type="term" value="C:membrane"/>
    <property type="evidence" value="ECO:0007669"/>
    <property type="project" value="UniProtKB-SubCell"/>
</dbReference>
<dbReference type="EMBL" id="JAAWWB010000005">
    <property type="protein sequence ID" value="KAG6782970.1"/>
    <property type="molecule type" value="Genomic_DNA"/>
</dbReference>
<name>A0A8X8A9K4_POPTO</name>
<comment type="caution">
    <text evidence="10">The sequence shown here is derived from an EMBL/GenBank/DDBJ whole genome shotgun (WGS) entry which is preliminary data.</text>
</comment>
<evidence type="ECO:0000256" key="6">
    <source>
        <dbReference type="ARBA" id="ARBA00022692"/>
    </source>
</evidence>
<keyword evidence="7 9" id="KW-1133">Transmembrane helix</keyword>
<evidence type="ECO:0000256" key="1">
    <source>
        <dbReference type="ARBA" id="ARBA00002582"/>
    </source>
</evidence>
<evidence type="ECO:0000256" key="8">
    <source>
        <dbReference type="ARBA" id="ARBA00023136"/>
    </source>
</evidence>
<evidence type="ECO:0000256" key="2">
    <source>
        <dbReference type="ARBA" id="ARBA00004141"/>
    </source>
</evidence>
<evidence type="ECO:0000256" key="4">
    <source>
        <dbReference type="ARBA" id="ARBA00010858"/>
    </source>
</evidence>
<dbReference type="InterPro" id="IPR000136">
    <property type="entry name" value="Oleosin"/>
</dbReference>
<dbReference type="OrthoDB" id="690239at2759"/>
<comment type="similarity">
    <text evidence="4">Belongs to the oleosin family.</text>
</comment>
<comment type="subcellular location">
    <subcellularLocation>
        <location evidence="3">Lipid droplet</location>
    </subcellularLocation>
    <subcellularLocation>
        <location evidence="2">Membrane</location>
        <topology evidence="2">Multi-pass membrane protein</topology>
    </subcellularLocation>
</comment>
<accession>A0A8X8A9K4</accession>
<evidence type="ECO:0000256" key="3">
    <source>
        <dbReference type="ARBA" id="ARBA00004502"/>
    </source>
</evidence>
<dbReference type="PANTHER" id="PTHR33203:SF25">
    <property type="entry name" value="OLEOSIN 18.5 KDA"/>
    <property type="match status" value="1"/>
</dbReference>
<evidence type="ECO:0008006" key="12">
    <source>
        <dbReference type="Google" id="ProtNLM"/>
    </source>
</evidence>
<proteinExistence type="inferred from homology"/>
<sequence>MVHDRVAGGPRNTLHYCCREMELLSVSMKVELVGGEEDCLGCLEGGDERFIGHGLLFVGAAIAEDFVVKEDEVAAEGKNDFHLIKSYLEQTPFDPASMADLQKSKQPRQQPRSHQVVKATTAVTTGGSLLVVSSLTFTATVILLAIATPLLIIFSPVIVPAVITVHLLLMGFLASGGFCVTGITVMSWMYRYVTGKHPPGAAQLDQAGMKLVGKAREMKERGEQFGLKAAH</sequence>
<dbReference type="Pfam" id="PF01277">
    <property type="entry name" value="Oleosin"/>
    <property type="match status" value="1"/>
</dbReference>
<gene>
    <name evidence="10" type="ORF">POTOM_012397</name>
</gene>
<dbReference type="GO" id="GO:0019915">
    <property type="term" value="P:lipid storage"/>
    <property type="evidence" value="ECO:0007669"/>
    <property type="project" value="TreeGrafter"/>
</dbReference>
<feature type="transmembrane region" description="Helical" evidence="9">
    <location>
        <begin position="165"/>
        <end position="190"/>
    </location>
</feature>
<evidence type="ECO:0000313" key="10">
    <source>
        <dbReference type="EMBL" id="KAG6782970.1"/>
    </source>
</evidence>
<keyword evidence="5" id="KW-0551">Lipid droplet</keyword>
<dbReference type="GO" id="GO:0012511">
    <property type="term" value="C:monolayer-surrounded lipid storage body"/>
    <property type="evidence" value="ECO:0007669"/>
    <property type="project" value="InterPro"/>
</dbReference>
<evidence type="ECO:0000256" key="5">
    <source>
        <dbReference type="ARBA" id="ARBA00022677"/>
    </source>
</evidence>
<evidence type="ECO:0000313" key="11">
    <source>
        <dbReference type="Proteomes" id="UP000886885"/>
    </source>
</evidence>
<organism evidence="10 11">
    <name type="scientific">Populus tomentosa</name>
    <name type="common">Chinese white poplar</name>
    <dbReference type="NCBI Taxonomy" id="118781"/>
    <lineage>
        <taxon>Eukaryota</taxon>
        <taxon>Viridiplantae</taxon>
        <taxon>Streptophyta</taxon>
        <taxon>Embryophyta</taxon>
        <taxon>Tracheophyta</taxon>
        <taxon>Spermatophyta</taxon>
        <taxon>Magnoliopsida</taxon>
        <taxon>eudicotyledons</taxon>
        <taxon>Gunneridae</taxon>
        <taxon>Pentapetalae</taxon>
        <taxon>rosids</taxon>
        <taxon>fabids</taxon>
        <taxon>Malpighiales</taxon>
        <taxon>Salicaceae</taxon>
        <taxon>Saliceae</taxon>
        <taxon>Populus</taxon>
    </lineage>
</organism>
<comment type="function">
    <text evidence="1">May have a structural role to stabilize the lipid body during desiccation of the seed by preventing coalescence of the oil. Probably interacts with both lipid and phospholipid moieties of lipid bodies. May also provide recognition signals for specific lipase anchorage in lipolysis during seedling growth.</text>
</comment>
<keyword evidence="6 9" id="KW-0812">Transmembrane</keyword>